<dbReference type="GO" id="GO:0004519">
    <property type="term" value="F:endonuclease activity"/>
    <property type="evidence" value="ECO:0007669"/>
    <property type="project" value="UniProtKB-KW"/>
</dbReference>
<dbReference type="Gene3D" id="3.20.20.140">
    <property type="entry name" value="Metal-dependent hydrolases"/>
    <property type="match status" value="1"/>
</dbReference>
<name>A0ABT4IJ38_9EURY</name>
<dbReference type="PANTHER" id="PTHR40084:SF1">
    <property type="entry name" value="PHOSPHOTRANSFERASE"/>
    <property type="match status" value="1"/>
</dbReference>
<keyword evidence="1" id="KW-0255">Endonuclease</keyword>
<organism evidence="1 2">
    <name type="scientific">Methanocorpusculum petauri</name>
    <dbReference type="NCBI Taxonomy" id="3002863"/>
    <lineage>
        <taxon>Archaea</taxon>
        <taxon>Methanobacteriati</taxon>
        <taxon>Methanobacteriota</taxon>
        <taxon>Stenosarchaea group</taxon>
        <taxon>Methanomicrobia</taxon>
        <taxon>Methanomicrobiales</taxon>
        <taxon>Methanocorpusculaceae</taxon>
        <taxon>Methanocorpusculum</taxon>
    </lineage>
</organism>
<dbReference type="InterPro" id="IPR016195">
    <property type="entry name" value="Pol/histidinol_Pase-like"/>
</dbReference>
<dbReference type="SUPFAM" id="SSF89550">
    <property type="entry name" value="PHP domain-like"/>
    <property type="match status" value="1"/>
</dbReference>
<gene>
    <name evidence="1" type="ORF">O0S10_08095</name>
</gene>
<evidence type="ECO:0000313" key="2">
    <source>
        <dbReference type="Proteomes" id="UP001141422"/>
    </source>
</evidence>
<dbReference type="CDD" id="cd19067">
    <property type="entry name" value="PfuEndoQ-like"/>
    <property type="match status" value="1"/>
</dbReference>
<keyword evidence="1" id="KW-0378">Hydrolase</keyword>
<proteinExistence type="predicted"/>
<comment type="caution">
    <text evidence="1">The sequence shown here is derived from an EMBL/GenBank/DDBJ whole genome shotgun (WGS) entry which is preliminary data.</text>
</comment>
<keyword evidence="1" id="KW-0540">Nuclease</keyword>
<dbReference type="PANTHER" id="PTHR40084">
    <property type="entry name" value="PHOSPHOHYDROLASE, PHP FAMILY"/>
    <property type="match status" value="1"/>
</dbReference>
<accession>A0ABT4IJ38</accession>
<evidence type="ECO:0000313" key="1">
    <source>
        <dbReference type="EMBL" id="MCZ0861180.1"/>
    </source>
</evidence>
<sequence>MQKNTDLHLHSCFSMATSPDMLPENILAGCRIKGIEVVGSGDALHPEWRRMWEPYLDNAFGITVVPQTEVEDSSRVHHVILAETFDQFAELQEMFAPACGHLTTAGRPHLQLNGEEIASAVHEVGGLIGPAHAFTPWTSLFAAYTSPSECYGEEGFEFCELGLSADSTYGAGIAEFAEVPFLTNSDAHSPTPVKLGREFTRMEITDESPKAVLSAVSAGSVVLNAGFFPEEGKYNRTACTRCYEQFSLAEAERLRWKCPHDKGRIKLGVRERAEKLSTLSEPTPRPPYLKMIPLGEVIARVMGTASPNTKKCAALYGRFIEAFDNEIAVLLEVPERDLCSVSPEVADAVVKMREGRVTLFPGGGGRYGSFAF</sequence>
<dbReference type="EMBL" id="JAPTGB010000017">
    <property type="protein sequence ID" value="MCZ0861180.1"/>
    <property type="molecule type" value="Genomic_DNA"/>
</dbReference>
<keyword evidence="2" id="KW-1185">Reference proteome</keyword>
<protein>
    <submittedName>
        <fullName evidence="1">Endonuclease Q family protein</fullName>
    </submittedName>
</protein>
<dbReference type="Proteomes" id="UP001141422">
    <property type="component" value="Unassembled WGS sequence"/>
</dbReference>
<dbReference type="RefSeq" id="WP_268925370.1">
    <property type="nucleotide sequence ID" value="NZ_JAPTGB010000017.1"/>
</dbReference>
<reference evidence="1" key="1">
    <citation type="submission" date="2022-12" db="EMBL/GenBank/DDBJ databases">
        <title>Isolation and characterisation of novel Methanocorpusculum spp. from native Australian herbivores indicates the genus is ancestrally host-associated.</title>
        <authorList>
            <person name="Volmer J.G."/>
            <person name="Soo R.M."/>
            <person name="Evans P.N."/>
            <person name="Hoedt E.C."/>
            <person name="Astorga Alsina A.L."/>
            <person name="Woodcroft B.J."/>
            <person name="Tyson G.W."/>
            <person name="Hugenholtz P."/>
            <person name="Morrison M."/>
        </authorList>
    </citation>
    <scope>NUCLEOTIDE SEQUENCE</scope>
    <source>
        <strain evidence="1">MG</strain>
    </source>
</reference>